<reference evidence="2" key="2">
    <citation type="submission" date="2015-06" db="UniProtKB">
        <authorList>
            <consortium name="EnsemblProtists"/>
        </authorList>
    </citation>
    <scope>IDENTIFICATION</scope>
    <source>
        <strain evidence="2">Pr102</strain>
    </source>
</reference>
<protein>
    <submittedName>
        <fullName evidence="2">Uncharacterized protein</fullName>
    </submittedName>
</protein>
<dbReference type="PANTHER" id="PTHR35213:SF3">
    <property type="entry name" value="MYB-LIKE DOMAIN-CONTAINING PROTEIN"/>
    <property type="match status" value="1"/>
</dbReference>
<dbReference type="HOGENOM" id="CLU_669926_0_0_1"/>
<evidence type="ECO:0000313" key="2">
    <source>
        <dbReference type="EnsemblProtists" id="Phyra77302"/>
    </source>
</evidence>
<dbReference type="EnsemblProtists" id="Phyra77302">
    <property type="protein sequence ID" value="Phyra77302"/>
    <property type="gene ID" value="Phyra77302"/>
</dbReference>
<organism evidence="2 3">
    <name type="scientific">Phytophthora ramorum</name>
    <name type="common">Sudden oak death agent</name>
    <dbReference type="NCBI Taxonomy" id="164328"/>
    <lineage>
        <taxon>Eukaryota</taxon>
        <taxon>Sar</taxon>
        <taxon>Stramenopiles</taxon>
        <taxon>Oomycota</taxon>
        <taxon>Peronosporomycetes</taxon>
        <taxon>Peronosporales</taxon>
        <taxon>Peronosporaceae</taxon>
        <taxon>Phytophthora</taxon>
    </lineage>
</organism>
<proteinExistence type="predicted"/>
<dbReference type="eggNOG" id="ENOG502S25Q">
    <property type="taxonomic scope" value="Eukaryota"/>
</dbReference>
<dbReference type="EMBL" id="DS566020">
    <property type="status" value="NOT_ANNOTATED_CDS"/>
    <property type="molecule type" value="Genomic_DNA"/>
</dbReference>
<sequence length="347" mass="39032">MSKERRKSPRKSAAKRSLSPLFSSPNTSNSFLSPVSFAPHLSPAHEAPTDRGLTFLQSARDRNVPVRFGKWSRAEDAYLHKLVQLFQNGLLANVACKTSLRSWLAQMLNCCPMRISKKQMHGRGFKGKSKYNPAKPATLAPQQFEQLSNDVRKLRNDFLRNWADDEADKQRKSFQQWYDKVQELVPTPQIAKPGGVEDTKRRKTSEIADQEAAAVALGPIPVLEPISVASCATPTTVAPLPLAFCSDNMISARQCNELQIDNEARYTICEDQVQFSFHVDNQQNLLSMTRKSSRVFIDFGAPSCWHEEPKCSPFLDYSQWTDNDLTEELAALVEPSSGWDSPPLNFL</sequence>
<reference evidence="3" key="1">
    <citation type="journal article" date="2006" name="Science">
        <title>Phytophthora genome sequences uncover evolutionary origins and mechanisms of pathogenesis.</title>
        <authorList>
            <person name="Tyler B.M."/>
            <person name="Tripathy S."/>
            <person name="Zhang X."/>
            <person name="Dehal P."/>
            <person name="Jiang R.H."/>
            <person name="Aerts A."/>
            <person name="Arredondo F.D."/>
            <person name="Baxter L."/>
            <person name="Bensasson D."/>
            <person name="Beynon J.L."/>
            <person name="Chapman J."/>
            <person name="Damasceno C.M."/>
            <person name="Dorrance A.E."/>
            <person name="Dou D."/>
            <person name="Dickerman A.W."/>
            <person name="Dubchak I.L."/>
            <person name="Garbelotto M."/>
            <person name="Gijzen M."/>
            <person name="Gordon S.G."/>
            <person name="Govers F."/>
            <person name="Grunwald N.J."/>
            <person name="Huang W."/>
            <person name="Ivors K.L."/>
            <person name="Jones R.W."/>
            <person name="Kamoun S."/>
            <person name="Krampis K."/>
            <person name="Lamour K.H."/>
            <person name="Lee M.K."/>
            <person name="McDonald W.H."/>
            <person name="Medina M."/>
            <person name="Meijer H.J."/>
            <person name="Nordberg E.K."/>
            <person name="Maclean D.J."/>
            <person name="Ospina-Giraldo M.D."/>
            <person name="Morris P.F."/>
            <person name="Phuntumart V."/>
            <person name="Putnam N.H."/>
            <person name="Rash S."/>
            <person name="Rose J.K."/>
            <person name="Sakihama Y."/>
            <person name="Salamov A.A."/>
            <person name="Savidor A."/>
            <person name="Scheuring C.F."/>
            <person name="Smith B.M."/>
            <person name="Sobral B.W."/>
            <person name="Terry A."/>
            <person name="Torto-Alalibo T.A."/>
            <person name="Win J."/>
            <person name="Xu Z."/>
            <person name="Zhang H."/>
            <person name="Grigoriev I.V."/>
            <person name="Rokhsar D.S."/>
            <person name="Boore J.L."/>
        </authorList>
    </citation>
    <scope>NUCLEOTIDE SEQUENCE [LARGE SCALE GENOMIC DNA]</scope>
    <source>
        <strain evidence="3">Pr102</strain>
    </source>
</reference>
<dbReference type="VEuPathDB" id="FungiDB:KRP23_10687"/>
<dbReference type="Proteomes" id="UP000005238">
    <property type="component" value="Unassembled WGS sequence"/>
</dbReference>
<dbReference type="OMA" id="FGAPSCW"/>
<dbReference type="VEuPathDB" id="FungiDB:KRP22_13498"/>
<evidence type="ECO:0000313" key="3">
    <source>
        <dbReference type="Proteomes" id="UP000005238"/>
    </source>
</evidence>
<evidence type="ECO:0000256" key="1">
    <source>
        <dbReference type="SAM" id="MobiDB-lite"/>
    </source>
</evidence>
<feature type="region of interest" description="Disordered" evidence="1">
    <location>
        <begin position="1"/>
        <end position="23"/>
    </location>
</feature>
<accession>H3GLM6</accession>
<name>H3GLM6_PHYRM</name>
<feature type="compositionally biased region" description="Basic residues" evidence="1">
    <location>
        <begin position="1"/>
        <end position="14"/>
    </location>
</feature>
<keyword evidence="3" id="KW-1185">Reference proteome</keyword>
<dbReference type="InParanoid" id="H3GLM6"/>
<dbReference type="PANTHER" id="PTHR35213">
    <property type="entry name" value="RING-TYPE DOMAIN-CONTAINING PROTEIN-RELATED"/>
    <property type="match status" value="1"/>
</dbReference>
<dbReference type="AlphaFoldDB" id="H3GLM6"/>